<keyword evidence="2" id="KW-1185">Reference proteome</keyword>
<dbReference type="EMBL" id="CM023470">
    <property type="protein sequence ID" value="KAH7979163.1"/>
    <property type="molecule type" value="Genomic_DNA"/>
</dbReference>
<organism evidence="1 2">
    <name type="scientific">Dermacentor silvarum</name>
    <name type="common">Tick</name>
    <dbReference type="NCBI Taxonomy" id="543639"/>
    <lineage>
        <taxon>Eukaryota</taxon>
        <taxon>Metazoa</taxon>
        <taxon>Ecdysozoa</taxon>
        <taxon>Arthropoda</taxon>
        <taxon>Chelicerata</taxon>
        <taxon>Arachnida</taxon>
        <taxon>Acari</taxon>
        <taxon>Parasitiformes</taxon>
        <taxon>Ixodida</taxon>
        <taxon>Ixodoidea</taxon>
        <taxon>Ixodidae</taxon>
        <taxon>Rhipicephalinae</taxon>
        <taxon>Dermacentor</taxon>
    </lineage>
</organism>
<accession>A0ACB8DXQ1</accession>
<protein>
    <submittedName>
        <fullName evidence="1">Uncharacterized protein</fullName>
    </submittedName>
</protein>
<dbReference type="Proteomes" id="UP000821865">
    <property type="component" value="Chromosome 1"/>
</dbReference>
<evidence type="ECO:0000313" key="2">
    <source>
        <dbReference type="Proteomes" id="UP000821865"/>
    </source>
</evidence>
<reference evidence="1" key="1">
    <citation type="submission" date="2020-05" db="EMBL/GenBank/DDBJ databases">
        <title>Large-scale comparative analyses of tick genomes elucidate their genetic diversity and vector capacities.</title>
        <authorList>
            <person name="Jia N."/>
            <person name="Wang J."/>
            <person name="Shi W."/>
            <person name="Du L."/>
            <person name="Sun Y."/>
            <person name="Zhan W."/>
            <person name="Jiang J."/>
            <person name="Wang Q."/>
            <person name="Zhang B."/>
            <person name="Ji P."/>
            <person name="Sakyi L.B."/>
            <person name="Cui X."/>
            <person name="Yuan T."/>
            <person name="Jiang B."/>
            <person name="Yang W."/>
            <person name="Lam T.T.-Y."/>
            <person name="Chang Q."/>
            <person name="Ding S."/>
            <person name="Wang X."/>
            <person name="Zhu J."/>
            <person name="Ruan X."/>
            <person name="Zhao L."/>
            <person name="Wei J."/>
            <person name="Que T."/>
            <person name="Du C."/>
            <person name="Cheng J."/>
            <person name="Dai P."/>
            <person name="Han X."/>
            <person name="Huang E."/>
            <person name="Gao Y."/>
            <person name="Liu J."/>
            <person name="Shao H."/>
            <person name="Ye R."/>
            <person name="Li L."/>
            <person name="Wei W."/>
            <person name="Wang X."/>
            <person name="Wang C."/>
            <person name="Yang T."/>
            <person name="Huo Q."/>
            <person name="Li W."/>
            <person name="Guo W."/>
            <person name="Chen H."/>
            <person name="Zhou L."/>
            <person name="Ni X."/>
            <person name="Tian J."/>
            <person name="Zhou Y."/>
            <person name="Sheng Y."/>
            <person name="Liu T."/>
            <person name="Pan Y."/>
            <person name="Xia L."/>
            <person name="Li J."/>
            <person name="Zhao F."/>
            <person name="Cao W."/>
        </authorList>
    </citation>
    <scope>NUCLEOTIDE SEQUENCE</scope>
    <source>
        <strain evidence="1">Dsil-2018</strain>
    </source>
</reference>
<sequence length="406" mass="44832">MSTVGGPLNTRQRVQSQWTQHHDRRTQLDSDSDDSDNEGRSEIKFLSPPRMKIEASISTIKLSFNGYGCGSLWLGGRGPGKRAARREPDDSPAHGSGQFWRQYADADAWPPPSTWLRRLLLLADEAAACKSRRQRHRRCAYPPRLHKSVRCASHVPSSPASFVRLLRRRSRCAHVQSADEPRSSHPAHPRHHSLSHAPVAPAARTQEPPASLTGEGSPPYVTRLEDDIAADLGSALRVPHGTVPNLFPNLPPGIDGRTFGPGIYSRRFVLSPLARGRMEGSRERRFSDSAAAKHIGTAWTFRLPQSCTGPQDCLHDECCVVGMQRYSVPQCQKLGQIGDTCRPYNAPENRTLWYPYNGGVQQKNMATYTLLCPCAGGLHCTAAQCQPGTLGDQVDNDLAGIYDEYQ</sequence>
<proteinExistence type="predicted"/>
<evidence type="ECO:0000313" key="1">
    <source>
        <dbReference type="EMBL" id="KAH7979163.1"/>
    </source>
</evidence>
<comment type="caution">
    <text evidence="1">The sequence shown here is derived from an EMBL/GenBank/DDBJ whole genome shotgun (WGS) entry which is preliminary data.</text>
</comment>
<gene>
    <name evidence="1" type="ORF">HPB49_008514</name>
</gene>
<name>A0ACB8DXQ1_DERSI</name>